<proteinExistence type="predicted"/>
<dbReference type="EMBL" id="AJAT01000007">
    <property type="protein sequence ID" value="EOL48875.1"/>
    <property type="molecule type" value="Genomic_DNA"/>
</dbReference>
<keyword evidence="3" id="KW-1185">Reference proteome</keyword>
<accession>R3X499</accession>
<dbReference type="AlphaFoldDB" id="R3X499"/>
<dbReference type="Proteomes" id="UP000013785">
    <property type="component" value="Unassembled WGS sequence"/>
</dbReference>
<dbReference type="HOGENOM" id="CLU_108414_0_0_9"/>
<feature type="transmembrane region" description="Helical" evidence="1">
    <location>
        <begin position="72"/>
        <end position="92"/>
    </location>
</feature>
<dbReference type="eggNOG" id="ENOG5032KQ3">
    <property type="taxonomic scope" value="Bacteria"/>
</dbReference>
<name>R3X499_9ENTE</name>
<dbReference type="OrthoDB" id="2194212at2"/>
<evidence type="ECO:0000313" key="2">
    <source>
        <dbReference type="EMBL" id="EOL48875.1"/>
    </source>
</evidence>
<dbReference type="RefSeq" id="WP_010767101.1">
    <property type="nucleotide sequence ID" value="NZ_ASWE01000004.1"/>
</dbReference>
<reference evidence="2 3" key="1">
    <citation type="submission" date="2013-02" db="EMBL/GenBank/DDBJ databases">
        <title>The Genome Sequence of Enterococcus phoeniculicola BAA-412.</title>
        <authorList>
            <consortium name="The Broad Institute Genome Sequencing Platform"/>
            <consortium name="The Broad Institute Genome Sequencing Center for Infectious Disease"/>
            <person name="Earl A.M."/>
            <person name="Gilmore M.S."/>
            <person name="Lebreton F."/>
            <person name="Walker B."/>
            <person name="Young S.K."/>
            <person name="Zeng Q."/>
            <person name="Gargeya S."/>
            <person name="Fitzgerald M."/>
            <person name="Haas B."/>
            <person name="Abouelleil A."/>
            <person name="Alvarado L."/>
            <person name="Arachchi H.M."/>
            <person name="Berlin A.M."/>
            <person name="Chapman S.B."/>
            <person name="Dewar J."/>
            <person name="Goldberg J."/>
            <person name="Griggs A."/>
            <person name="Gujja S."/>
            <person name="Hansen M."/>
            <person name="Howarth C."/>
            <person name="Imamovic A."/>
            <person name="Larimer J."/>
            <person name="McCowan C."/>
            <person name="Murphy C."/>
            <person name="Neiman D."/>
            <person name="Pearson M."/>
            <person name="Priest M."/>
            <person name="Roberts A."/>
            <person name="Saif S."/>
            <person name="Shea T."/>
            <person name="Sisk P."/>
            <person name="Sykes S."/>
            <person name="Wortman J."/>
            <person name="Nusbaum C."/>
            <person name="Birren B."/>
        </authorList>
    </citation>
    <scope>NUCLEOTIDE SEQUENCE [LARGE SCALE GENOMIC DNA]</scope>
    <source>
        <strain evidence="2 3">ATCC BAA-412</strain>
    </source>
</reference>
<keyword evidence="1" id="KW-0472">Membrane</keyword>
<protein>
    <submittedName>
        <fullName evidence="2">Uncharacterized protein</fullName>
    </submittedName>
</protein>
<organism evidence="2 3">
    <name type="scientific">Enterococcus phoeniculicola ATCC BAA-412</name>
    <dbReference type="NCBI Taxonomy" id="1158610"/>
    <lineage>
        <taxon>Bacteria</taxon>
        <taxon>Bacillati</taxon>
        <taxon>Bacillota</taxon>
        <taxon>Bacilli</taxon>
        <taxon>Lactobacillales</taxon>
        <taxon>Enterococcaceae</taxon>
        <taxon>Enterococcus</taxon>
    </lineage>
</organism>
<feature type="transmembrane region" description="Helical" evidence="1">
    <location>
        <begin position="6"/>
        <end position="30"/>
    </location>
</feature>
<keyword evidence="1" id="KW-1133">Transmembrane helix</keyword>
<comment type="caution">
    <text evidence="2">The sequence shown here is derived from an EMBL/GenBank/DDBJ whole genome shotgun (WGS) entry which is preliminary data.</text>
</comment>
<sequence length="220" mass="25236">MSIIDWLFIAFISISILCGVFGVVSLIRAVGSNRELKKLQEMSPPKMKKKKRLWMRKIKLLMIKRKKQQKTALFLFLLGLLLVAGGFGGRYYQSTALSKEDTASIVTGYYLTTEIEKQLALVEEDPSRARTNITELSGRMASFGVKRADGRINVEGQRLLNRYYKQMKEFGLNVTGQMEPLMTDEEVRASYETDLKTILETQKKVTKYFNLKEDALSKRE</sequence>
<gene>
    <name evidence="2" type="ORF">UC3_00426</name>
</gene>
<dbReference type="STRING" id="154621.RV11_GL000830"/>
<dbReference type="PATRIC" id="fig|1158610.3.peg.402"/>
<evidence type="ECO:0000313" key="3">
    <source>
        <dbReference type="Proteomes" id="UP000013785"/>
    </source>
</evidence>
<evidence type="ECO:0000256" key="1">
    <source>
        <dbReference type="SAM" id="Phobius"/>
    </source>
</evidence>
<keyword evidence="1" id="KW-0812">Transmembrane</keyword>